<protein>
    <submittedName>
        <fullName evidence="1">Putative isopropanol dehydrogenase</fullName>
    </submittedName>
</protein>
<dbReference type="AlphaFoldDB" id="A0A0G2E2W1"/>
<dbReference type="Gene3D" id="3.90.180.10">
    <property type="entry name" value="Medium-chain alcohol dehydrogenases, catalytic domain"/>
    <property type="match status" value="1"/>
</dbReference>
<dbReference type="Proteomes" id="UP000053317">
    <property type="component" value="Unassembled WGS sequence"/>
</dbReference>
<dbReference type="InterPro" id="IPR036291">
    <property type="entry name" value="NAD(P)-bd_dom_sf"/>
</dbReference>
<evidence type="ECO:0000313" key="2">
    <source>
        <dbReference type="Proteomes" id="UP000053317"/>
    </source>
</evidence>
<dbReference type="Gene3D" id="3.40.50.720">
    <property type="entry name" value="NAD(P)-binding Rossmann-like Domain"/>
    <property type="match status" value="1"/>
</dbReference>
<sequence length="153" mass="17069">MGRNRERLKELAESHERVEAVQITGDVEVDTKSLQSFGSTNAYFDISPREAANSTHFRSCILALSHSGRMCFMGSVGGELVIPLSVFVRRDLQLKGKWMYTRQIVRNLIKMIEVGMLKLGGQKVDQFALEDWEKAFNAAEEYAGTDGAAVIVP</sequence>
<dbReference type="OrthoDB" id="5407715at2759"/>
<reference evidence="1 2" key="1">
    <citation type="submission" date="2015-05" db="EMBL/GenBank/DDBJ databases">
        <title>Distinctive expansion of gene families associated with plant cell wall degradation and secondary metabolism in the genomes of grapevine trunk pathogens.</title>
        <authorList>
            <person name="Lawrence D.P."/>
            <person name="Travadon R."/>
            <person name="Rolshausen P.E."/>
            <person name="Baumgartner K."/>
        </authorList>
    </citation>
    <scope>NUCLEOTIDE SEQUENCE [LARGE SCALE GENOMIC DNA]</scope>
    <source>
        <strain evidence="1">UCRPC4</strain>
    </source>
</reference>
<evidence type="ECO:0000313" key="1">
    <source>
        <dbReference type="EMBL" id="KKY17362.1"/>
    </source>
</evidence>
<organism evidence="1 2">
    <name type="scientific">Phaeomoniella chlamydospora</name>
    <name type="common">Phaeoacremonium chlamydosporum</name>
    <dbReference type="NCBI Taxonomy" id="158046"/>
    <lineage>
        <taxon>Eukaryota</taxon>
        <taxon>Fungi</taxon>
        <taxon>Dikarya</taxon>
        <taxon>Ascomycota</taxon>
        <taxon>Pezizomycotina</taxon>
        <taxon>Eurotiomycetes</taxon>
        <taxon>Chaetothyriomycetidae</taxon>
        <taxon>Phaeomoniellales</taxon>
        <taxon>Phaeomoniellaceae</taxon>
        <taxon>Phaeomoniella</taxon>
    </lineage>
</organism>
<name>A0A0G2E2W1_PHACM</name>
<reference evidence="1 2" key="2">
    <citation type="submission" date="2015-05" db="EMBL/GenBank/DDBJ databases">
        <authorList>
            <person name="Morales-Cruz A."/>
            <person name="Amrine K.C."/>
            <person name="Cantu D."/>
        </authorList>
    </citation>
    <scope>NUCLEOTIDE SEQUENCE [LARGE SCALE GENOMIC DNA]</scope>
    <source>
        <strain evidence="1">UCRPC4</strain>
    </source>
</reference>
<dbReference type="SUPFAM" id="SSF51735">
    <property type="entry name" value="NAD(P)-binding Rossmann-fold domains"/>
    <property type="match status" value="1"/>
</dbReference>
<proteinExistence type="predicted"/>
<dbReference type="EMBL" id="LCWF01000147">
    <property type="protein sequence ID" value="KKY17362.1"/>
    <property type="molecule type" value="Genomic_DNA"/>
</dbReference>
<accession>A0A0G2E2W1</accession>
<comment type="caution">
    <text evidence="1">The sequence shown here is derived from an EMBL/GenBank/DDBJ whole genome shotgun (WGS) entry which is preliminary data.</text>
</comment>
<keyword evidence="2" id="KW-1185">Reference proteome</keyword>
<gene>
    <name evidence="1" type="ORF">UCRPC4_g05606</name>
</gene>